<dbReference type="STRING" id="55207.KP22_09585"/>
<dbReference type="AlphaFoldDB" id="A0A093VID7"/>
<name>A0A093VID7_9GAMM</name>
<evidence type="ECO:0000313" key="2">
    <source>
        <dbReference type="EMBL" id="KFX20333.1"/>
    </source>
</evidence>
<gene>
    <name evidence="2" type="ORF">JV35_09500</name>
    <name evidence="1" type="ORF">KP22_09585</name>
</gene>
<keyword evidence="3" id="KW-1185">Reference proteome</keyword>
<sequence length="66" mass="7657">MPDYSNTLLNRFSWNLRSAVKTDFVDGTPFVHIGAKRIQLEEFRFNGREGEFFTVFSMAPAFPRVP</sequence>
<evidence type="ECO:0000313" key="3">
    <source>
        <dbReference type="Proteomes" id="UP000032869"/>
    </source>
</evidence>
<dbReference type="EMBL" id="JQHM01000002">
    <property type="protein sequence ID" value="KFX06093.1"/>
    <property type="molecule type" value="Genomic_DNA"/>
</dbReference>
<organism evidence="1 4">
    <name type="scientific">Pectobacterium betavasculorum</name>
    <dbReference type="NCBI Taxonomy" id="55207"/>
    <lineage>
        <taxon>Bacteria</taxon>
        <taxon>Pseudomonadati</taxon>
        <taxon>Pseudomonadota</taxon>
        <taxon>Gammaproteobacteria</taxon>
        <taxon>Enterobacterales</taxon>
        <taxon>Pectobacteriaceae</taxon>
        <taxon>Pectobacterium</taxon>
    </lineage>
</organism>
<dbReference type="Proteomes" id="UP000032869">
    <property type="component" value="Unassembled WGS sequence"/>
</dbReference>
<dbReference type="RefSeq" id="WP_039303291.1">
    <property type="nucleotide sequence ID" value="NZ_JQHL01000003.1"/>
</dbReference>
<comment type="caution">
    <text evidence="1">The sequence shown here is derived from an EMBL/GenBank/DDBJ whole genome shotgun (WGS) entry which is preliminary data.</text>
</comment>
<accession>A0A093VID7</accession>
<evidence type="ECO:0000313" key="4">
    <source>
        <dbReference type="Proteomes" id="UP000032874"/>
    </source>
</evidence>
<protein>
    <submittedName>
        <fullName evidence="1">Uncharacterized protein</fullName>
    </submittedName>
</protein>
<reference evidence="3 4" key="1">
    <citation type="submission" date="2014-08" db="EMBL/GenBank/DDBJ databases">
        <title>Genome sequences of NCPPB Pectobacterium isolates.</title>
        <authorList>
            <person name="Glover R.H."/>
            <person name="Sapp M."/>
            <person name="Elphinstone J."/>
        </authorList>
    </citation>
    <scope>NUCLEOTIDE SEQUENCE [LARGE SCALE GENOMIC DNA]</scope>
    <source>
        <strain evidence="2 3">NCPPB 2793</strain>
        <strain evidence="1 4">NCPPB 2795</strain>
    </source>
</reference>
<dbReference type="EMBL" id="JQHL01000003">
    <property type="protein sequence ID" value="KFX20333.1"/>
    <property type="molecule type" value="Genomic_DNA"/>
</dbReference>
<evidence type="ECO:0000313" key="1">
    <source>
        <dbReference type="EMBL" id="KFX06093.1"/>
    </source>
</evidence>
<dbReference type="Proteomes" id="UP000032874">
    <property type="component" value="Unassembled WGS sequence"/>
</dbReference>
<proteinExistence type="predicted"/>